<keyword evidence="3" id="KW-0808">Transferase</keyword>
<evidence type="ECO:0000256" key="6">
    <source>
        <dbReference type="ARBA" id="ARBA00023316"/>
    </source>
</evidence>
<evidence type="ECO:0000313" key="10">
    <source>
        <dbReference type="Proteomes" id="UP000295662"/>
    </source>
</evidence>
<sequence length="197" mass="21376">MKLHLLKYGSLPLFFAIGLLGSSCAVNPQPYADLKKAQQSQPAPPDYVSFWIGDSLEGSPSVRISLAKKRAYLYKGDELAGVSLISTGREWTSPATGNFRILEKDAKHRSSLYGDYVNGAGSIVHKNVDTRRDPRPKGTRFVGASMPRFMRIGNGIGLHEGFLPGYPDTHASIGMPAYMAAAFFRTVSVGTPVSIEP</sequence>
<dbReference type="UniPathway" id="UPA00219"/>
<dbReference type="PANTHER" id="PTHR30582:SF2">
    <property type="entry name" value="L,D-TRANSPEPTIDASE YCIB-RELATED"/>
    <property type="match status" value="1"/>
</dbReference>
<keyword evidence="4" id="KW-0133">Cell shape</keyword>
<comment type="similarity">
    <text evidence="2">Belongs to the YkuD family.</text>
</comment>
<dbReference type="GO" id="GO:0008360">
    <property type="term" value="P:regulation of cell shape"/>
    <property type="evidence" value="ECO:0007669"/>
    <property type="project" value="UniProtKB-KW"/>
</dbReference>
<evidence type="ECO:0000256" key="2">
    <source>
        <dbReference type="ARBA" id="ARBA00005992"/>
    </source>
</evidence>
<dbReference type="GO" id="GO:0071555">
    <property type="term" value="P:cell wall organization"/>
    <property type="evidence" value="ECO:0007669"/>
    <property type="project" value="UniProtKB-KW"/>
</dbReference>
<keyword evidence="6" id="KW-0961">Cell wall biogenesis/degradation</keyword>
<gene>
    <name evidence="9" type="ORF">EI77_04512</name>
</gene>
<dbReference type="Proteomes" id="UP000295662">
    <property type="component" value="Unassembled WGS sequence"/>
</dbReference>
<evidence type="ECO:0000256" key="5">
    <source>
        <dbReference type="ARBA" id="ARBA00022984"/>
    </source>
</evidence>
<keyword evidence="10" id="KW-1185">Reference proteome</keyword>
<evidence type="ECO:0000256" key="4">
    <source>
        <dbReference type="ARBA" id="ARBA00022960"/>
    </source>
</evidence>
<accession>A0A4V6Q582</accession>
<dbReference type="PROSITE" id="PS51257">
    <property type="entry name" value="PROKAR_LIPOPROTEIN"/>
    <property type="match status" value="1"/>
</dbReference>
<dbReference type="OrthoDB" id="189120at2"/>
<dbReference type="GO" id="GO:0005576">
    <property type="term" value="C:extracellular region"/>
    <property type="evidence" value="ECO:0007669"/>
    <property type="project" value="TreeGrafter"/>
</dbReference>
<dbReference type="AlphaFoldDB" id="A0A4V6Q582"/>
<dbReference type="Pfam" id="PF03734">
    <property type="entry name" value="YkuD"/>
    <property type="match status" value="1"/>
</dbReference>
<dbReference type="EMBL" id="SOCA01000016">
    <property type="protein sequence ID" value="TDU63090.1"/>
    <property type="molecule type" value="Genomic_DNA"/>
</dbReference>
<keyword evidence="5" id="KW-0573">Peptidoglycan synthesis</keyword>
<feature type="chain" id="PRO_5020546114" evidence="7">
    <location>
        <begin position="26"/>
        <end position="197"/>
    </location>
</feature>
<dbReference type="PANTHER" id="PTHR30582">
    <property type="entry name" value="L,D-TRANSPEPTIDASE"/>
    <property type="match status" value="1"/>
</dbReference>
<dbReference type="GO" id="GO:0016740">
    <property type="term" value="F:transferase activity"/>
    <property type="evidence" value="ECO:0007669"/>
    <property type="project" value="UniProtKB-KW"/>
</dbReference>
<dbReference type="GO" id="GO:0018104">
    <property type="term" value="P:peptidoglycan-protein cross-linking"/>
    <property type="evidence" value="ECO:0007669"/>
    <property type="project" value="TreeGrafter"/>
</dbReference>
<evidence type="ECO:0000256" key="1">
    <source>
        <dbReference type="ARBA" id="ARBA00004752"/>
    </source>
</evidence>
<feature type="domain" description="L,D-TPase catalytic" evidence="8">
    <location>
        <begin position="62"/>
        <end position="195"/>
    </location>
</feature>
<evidence type="ECO:0000313" key="9">
    <source>
        <dbReference type="EMBL" id="TDU63090.1"/>
    </source>
</evidence>
<dbReference type="Gene3D" id="2.40.440.10">
    <property type="entry name" value="L,D-transpeptidase catalytic domain-like"/>
    <property type="match status" value="1"/>
</dbReference>
<dbReference type="RefSeq" id="WP_133797471.1">
    <property type="nucleotide sequence ID" value="NZ_SOCA01000016.1"/>
</dbReference>
<dbReference type="InterPro" id="IPR005490">
    <property type="entry name" value="LD_TPept_cat_dom"/>
</dbReference>
<comment type="pathway">
    <text evidence="1">Cell wall biogenesis; peptidoglycan biosynthesis.</text>
</comment>
<feature type="signal peptide" evidence="7">
    <location>
        <begin position="1"/>
        <end position="25"/>
    </location>
</feature>
<organism evidence="9 10">
    <name type="scientific">Prosthecobacter fusiformis</name>
    <dbReference type="NCBI Taxonomy" id="48464"/>
    <lineage>
        <taxon>Bacteria</taxon>
        <taxon>Pseudomonadati</taxon>
        <taxon>Verrucomicrobiota</taxon>
        <taxon>Verrucomicrobiia</taxon>
        <taxon>Verrucomicrobiales</taxon>
        <taxon>Verrucomicrobiaceae</taxon>
        <taxon>Prosthecobacter</taxon>
    </lineage>
</organism>
<reference evidence="9 10" key="1">
    <citation type="submission" date="2019-03" db="EMBL/GenBank/DDBJ databases">
        <title>Genomic Encyclopedia of Archaeal and Bacterial Type Strains, Phase II (KMG-II): from individual species to whole genera.</title>
        <authorList>
            <person name="Goeker M."/>
        </authorList>
    </citation>
    <scope>NUCLEOTIDE SEQUENCE [LARGE SCALE GENOMIC DNA]</scope>
    <source>
        <strain evidence="9 10">ATCC 25309</strain>
    </source>
</reference>
<proteinExistence type="inferred from homology"/>
<dbReference type="InterPro" id="IPR050979">
    <property type="entry name" value="LD-transpeptidase"/>
</dbReference>
<evidence type="ECO:0000256" key="7">
    <source>
        <dbReference type="SAM" id="SignalP"/>
    </source>
</evidence>
<protein>
    <submittedName>
        <fullName evidence="9">L,D-transpeptidase-like protein</fullName>
    </submittedName>
</protein>
<evidence type="ECO:0000256" key="3">
    <source>
        <dbReference type="ARBA" id="ARBA00022679"/>
    </source>
</evidence>
<dbReference type="GO" id="GO:0071972">
    <property type="term" value="F:peptidoglycan L,D-transpeptidase activity"/>
    <property type="evidence" value="ECO:0007669"/>
    <property type="project" value="TreeGrafter"/>
</dbReference>
<keyword evidence="7" id="KW-0732">Signal</keyword>
<evidence type="ECO:0000259" key="8">
    <source>
        <dbReference type="Pfam" id="PF03734"/>
    </source>
</evidence>
<dbReference type="SUPFAM" id="SSF141523">
    <property type="entry name" value="L,D-transpeptidase catalytic domain-like"/>
    <property type="match status" value="1"/>
</dbReference>
<name>A0A4V6Q582_9BACT</name>
<dbReference type="CDD" id="cd16913">
    <property type="entry name" value="YkuD_like"/>
    <property type="match status" value="1"/>
</dbReference>
<comment type="caution">
    <text evidence="9">The sequence shown here is derived from an EMBL/GenBank/DDBJ whole genome shotgun (WGS) entry which is preliminary data.</text>
</comment>
<dbReference type="InterPro" id="IPR038063">
    <property type="entry name" value="Transpep_catalytic_dom"/>
</dbReference>